<evidence type="ECO:0000259" key="2">
    <source>
        <dbReference type="Pfam" id="PF00041"/>
    </source>
</evidence>
<dbReference type="InterPro" id="IPR036116">
    <property type="entry name" value="FN3_sf"/>
</dbReference>
<dbReference type="Gene3D" id="2.60.40.10">
    <property type="entry name" value="Immunoglobulins"/>
    <property type="match status" value="1"/>
</dbReference>
<evidence type="ECO:0000256" key="1">
    <source>
        <dbReference type="SAM" id="SignalP"/>
    </source>
</evidence>
<dbReference type="EMBL" id="JACRYT010000004">
    <property type="protein sequence ID" value="MBC6679400.1"/>
    <property type="molecule type" value="Genomic_DNA"/>
</dbReference>
<dbReference type="AlphaFoldDB" id="A0A923NMQ8"/>
<feature type="signal peptide" evidence="1">
    <location>
        <begin position="1"/>
        <end position="32"/>
    </location>
</feature>
<proteinExistence type="predicted"/>
<keyword evidence="1" id="KW-0732">Signal</keyword>
<keyword evidence="4" id="KW-1185">Reference proteome</keyword>
<dbReference type="InterPro" id="IPR003961">
    <property type="entry name" value="FN3_dom"/>
</dbReference>
<evidence type="ECO:0000313" key="3">
    <source>
        <dbReference type="EMBL" id="MBC6679400.1"/>
    </source>
</evidence>
<dbReference type="Pfam" id="PF00041">
    <property type="entry name" value="fn3"/>
    <property type="match status" value="1"/>
</dbReference>
<sequence length="690" mass="75660">MNLVHTSRKKVLALVVAVAMLATLITPLSASAYTIDDSLVPTEPMEVDNNIIKIGAHAAATTAVHYLGGNLVTERGSDFDKEGGAYGEGENSAGLSAAQKLENAKSGLNLTIFGSKLTSNPDPYLWNYFYNLYADANNKEKSNDAVYLIPQQMGPTSADTTIIEELGTSYTLDRRPEILYGIGNDTQNYNSLIEDIRAKDAKEGDANYNPIQVQAKSGSIVNQTETMYDLAKAMNQVEGKHGRYGDPMEIAKKYERLQKGLQLYVMSKIASGEIQKKKVAVIDAAGSGTEGLNNRYAAFTSDVSQGTADSQRAAEYAENVSDNLVNVLNVKDEGSEGAPVYYLTAEQLKQADVIITIGQRNTPTTEEGMTEKLRADGWTDEDLKDVSFFTTAPDGIFGIVMNSVENVMGIPVILGSLYPETVNMYHGAMYIYENFWHTDSANLNALINANFNETGVDVPQGVTAAGYDSNKIEQMVDEGFAYYSAHASSIKQTNPKLVPTENLGIKEAETPTTPTKTSIRNATITGVPSKASAYTGKRKKPNVKVVLGAKTLRNGTDYKVTYSNNLRPGRATITVTGIGNYTDTKKAYFNISPKKASMKKTKVKKNRRLTVTWKRQTMATGYQVVVGTNRATTKNRKVINVTRNKTTSKTFKKLKRGKRYYVKVRAYKKINGKKVYGAYSKVKKSAKIKR</sequence>
<feature type="domain" description="Fibronectin type-III" evidence="2">
    <location>
        <begin position="602"/>
        <end position="670"/>
    </location>
</feature>
<dbReference type="RefSeq" id="WP_187302507.1">
    <property type="nucleotide sequence ID" value="NZ_JACRYT010000004.1"/>
</dbReference>
<dbReference type="Proteomes" id="UP000602647">
    <property type="component" value="Unassembled WGS sequence"/>
</dbReference>
<protein>
    <submittedName>
        <fullName evidence="3">Fibronectin type III domain-containing protein</fullName>
    </submittedName>
</protein>
<evidence type="ECO:0000313" key="4">
    <source>
        <dbReference type="Proteomes" id="UP000602647"/>
    </source>
</evidence>
<name>A0A923NMQ8_9FIRM</name>
<feature type="chain" id="PRO_5037218855" evidence="1">
    <location>
        <begin position="33"/>
        <end position="690"/>
    </location>
</feature>
<accession>A0A923NMQ8</accession>
<gene>
    <name evidence="3" type="ORF">H9L42_06130</name>
</gene>
<dbReference type="SUPFAM" id="SSF49265">
    <property type="entry name" value="Fibronectin type III"/>
    <property type="match status" value="1"/>
</dbReference>
<dbReference type="CDD" id="cd00063">
    <property type="entry name" value="FN3"/>
    <property type="match status" value="1"/>
</dbReference>
<dbReference type="InterPro" id="IPR013783">
    <property type="entry name" value="Ig-like_fold"/>
</dbReference>
<organism evidence="3 4">
    <name type="scientific">Zhenpiania hominis</name>
    <dbReference type="NCBI Taxonomy" id="2763644"/>
    <lineage>
        <taxon>Bacteria</taxon>
        <taxon>Bacillati</taxon>
        <taxon>Bacillota</taxon>
        <taxon>Clostridia</taxon>
        <taxon>Peptostreptococcales</taxon>
        <taxon>Anaerovoracaceae</taxon>
        <taxon>Zhenpiania</taxon>
    </lineage>
</organism>
<comment type="caution">
    <text evidence="3">The sequence shown here is derived from an EMBL/GenBank/DDBJ whole genome shotgun (WGS) entry which is preliminary data.</text>
</comment>
<reference evidence="3" key="1">
    <citation type="submission" date="2020-08" db="EMBL/GenBank/DDBJ databases">
        <title>Genome public.</title>
        <authorList>
            <person name="Liu C."/>
            <person name="Sun Q."/>
        </authorList>
    </citation>
    <scope>NUCLEOTIDE SEQUENCE</scope>
    <source>
        <strain evidence="3">BX12</strain>
    </source>
</reference>